<dbReference type="Pfam" id="PF00076">
    <property type="entry name" value="RRM_1"/>
    <property type="match status" value="1"/>
</dbReference>
<evidence type="ECO:0000256" key="2">
    <source>
        <dbReference type="PROSITE-ProRule" id="PRU00176"/>
    </source>
</evidence>
<dbReference type="Proteomes" id="UP000664521">
    <property type="component" value="Unassembled WGS sequence"/>
</dbReference>
<dbReference type="PROSITE" id="PS50102">
    <property type="entry name" value="RRM"/>
    <property type="match status" value="2"/>
</dbReference>
<feature type="compositionally biased region" description="Basic and acidic residues" evidence="3">
    <location>
        <begin position="53"/>
        <end position="66"/>
    </location>
</feature>
<dbReference type="SUPFAM" id="SSF54928">
    <property type="entry name" value="RNA-binding domain, RBD"/>
    <property type="match status" value="1"/>
</dbReference>
<organism evidence="5 6">
    <name type="scientific">Heterodermia speciosa</name>
    <dbReference type="NCBI Taxonomy" id="116794"/>
    <lineage>
        <taxon>Eukaryota</taxon>
        <taxon>Fungi</taxon>
        <taxon>Dikarya</taxon>
        <taxon>Ascomycota</taxon>
        <taxon>Pezizomycotina</taxon>
        <taxon>Lecanoromycetes</taxon>
        <taxon>OSLEUM clade</taxon>
        <taxon>Lecanoromycetidae</taxon>
        <taxon>Caliciales</taxon>
        <taxon>Physciaceae</taxon>
        <taxon>Heterodermia</taxon>
    </lineage>
</organism>
<evidence type="ECO:0000256" key="3">
    <source>
        <dbReference type="SAM" id="MobiDB-lite"/>
    </source>
</evidence>
<dbReference type="InterPro" id="IPR035979">
    <property type="entry name" value="RBD_domain_sf"/>
</dbReference>
<evidence type="ECO:0000256" key="1">
    <source>
        <dbReference type="ARBA" id="ARBA00022884"/>
    </source>
</evidence>
<feature type="domain" description="RRM" evidence="4">
    <location>
        <begin position="85"/>
        <end position="164"/>
    </location>
</feature>
<dbReference type="CDD" id="cd00590">
    <property type="entry name" value="RRM_SF"/>
    <property type="match status" value="2"/>
</dbReference>
<evidence type="ECO:0000313" key="6">
    <source>
        <dbReference type="Proteomes" id="UP000664521"/>
    </source>
</evidence>
<dbReference type="InterPro" id="IPR012677">
    <property type="entry name" value="Nucleotide-bd_a/b_plait_sf"/>
</dbReference>
<name>A0A8H3ICE3_9LECA</name>
<feature type="compositionally biased region" description="Basic and acidic residues" evidence="3">
    <location>
        <begin position="174"/>
        <end position="183"/>
    </location>
</feature>
<proteinExistence type="predicted"/>
<dbReference type="AlphaFoldDB" id="A0A8H3ICE3"/>
<gene>
    <name evidence="5" type="ORF">HETSPECPRED_001367</name>
</gene>
<protein>
    <recommendedName>
        <fullName evidence="4">RRM domain-containing protein</fullName>
    </recommendedName>
</protein>
<evidence type="ECO:0000313" key="5">
    <source>
        <dbReference type="EMBL" id="CAF9913238.1"/>
    </source>
</evidence>
<dbReference type="EMBL" id="CAJPDS010000012">
    <property type="protein sequence ID" value="CAF9913238.1"/>
    <property type="molecule type" value="Genomic_DNA"/>
</dbReference>
<accession>A0A8H3ICE3</accession>
<dbReference type="GO" id="GO:0003723">
    <property type="term" value="F:RNA binding"/>
    <property type="evidence" value="ECO:0007669"/>
    <property type="project" value="UniProtKB-UniRule"/>
</dbReference>
<reference evidence="5" key="1">
    <citation type="submission" date="2021-03" db="EMBL/GenBank/DDBJ databases">
        <authorList>
            <person name="Tagirdzhanova G."/>
        </authorList>
    </citation>
    <scope>NUCLEOTIDE SEQUENCE</scope>
</reference>
<sequence>MSFRATQDTRDSLRRAGMSSNWRARDDNASSSNAVVKSLTNGPRWTRSTESGKNNDRQAAPKEIRSPTESTAADARAKQAIRDGRRLYVGNLPYMAKTDDVAMLFPNDDYTVEHISMSLDPFTGRNPSYCFVDLQSKQQADAAILALNGVEVLGRPVKIGPGVAKSKRLSHGQSKRDGDSYDRWERDDAAEHWRGVGEQGRRVWVGGLPRMSTHSEVEKGVRELFQDYSIECVSKVIVPPTHDRAKPAQRGWDDRFLFVDFATAEEADDAVKARNGVRSWGVRIRVSKNWGGDSRKVNERQDLDEAHLPAVVQQYSLSHPSFDEQDQS</sequence>
<evidence type="ECO:0000259" key="4">
    <source>
        <dbReference type="PROSITE" id="PS50102"/>
    </source>
</evidence>
<feature type="compositionally biased region" description="Polar residues" evidence="3">
    <location>
        <begin position="29"/>
        <end position="52"/>
    </location>
</feature>
<dbReference type="InterPro" id="IPR000504">
    <property type="entry name" value="RRM_dom"/>
</dbReference>
<comment type="caution">
    <text evidence="5">The sequence shown here is derived from an EMBL/GenBank/DDBJ whole genome shotgun (WGS) entry which is preliminary data.</text>
</comment>
<keyword evidence="6" id="KW-1185">Reference proteome</keyword>
<dbReference type="PANTHER" id="PTHR21245">
    <property type="entry name" value="HETEROGENEOUS NUCLEAR RIBONUCLEOPROTEIN"/>
    <property type="match status" value="1"/>
</dbReference>
<feature type="domain" description="RRM" evidence="4">
    <location>
        <begin position="201"/>
        <end position="289"/>
    </location>
</feature>
<dbReference type="SMART" id="SM00360">
    <property type="entry name" value="RRM"/>
    <property type="match status" value="2"/>
</dbReference>
<keyword evidence="1 2" id="KW-0694">RNA-binding</keyword>
<feature type="region of interest" description="Disordered" evidence="3">
    <location>
        <begin position="163"/>
        <end position="183"/>
    </location>
</feature>
<feature type="region of interest" description="Disordered" evidence="3">
    <location>
        <begin position="1"/>
        <end position="78"/>
    </location>
</feature>
<dbReference type="OrthoDB" id="272703at2759"/>
<dbReference type="Gene3D" id="3.30.70.330">
    <property type="match status" value="2"/>
</dbReference>